<organism evidence="2 3">
    <name type="scientific">Arcticibacter tournemirensis</name>
    <dbReference type="NCBI Taxonomy" id="699437"/>
    <lineage>
        <taxon>Bacteria</taxon>
        <taxon>Pseudomonadati</taxon>
        <taxon>Bacteroidota</taxon>
        <taxon>Sphingobacteriia</taxon>
        <taxon>Sphingobacteriales</taxon>
        <taxon>Sphingobacteriaceae</taxon>
        <taxon>Arcticibacter</taxon>
    </lineage>
</organism>
<comment type="caution">
    <text evidence="2">The sequence shown here is derived from an EMBL/GenBank/DDBJ whole genome shotgun (WGS) entry which is preliminary data.</text>
</comment>
<dbReference type="AlphaFoldDB" id="A0A5M9GJI7"/>
<evidence type="ECO:0000313" key="2">
    <source>
        <dbReference type="EMBL" id="KAA8474833.1"/>
    </source>
</evidence>
<gene>
    <name evidence="2" type="ORF">F1649_21920</name>
</gene>
<dbReference type="RefSeq" id="WP_141814223.1">
    <property type="nucleotide sequence ID" value="NZ_VFPL01000001.1"/>
</dbReference>
<accession>A0A5M9GJI7</accession>
<protein>
    <submittedName>
        <fullName evidence="2">Molybdopterin-guanine dinucleotide biosynthesis protein MobB</fullName>
    </submittedName>
</protein>
<dbReference type="EMBL" id="VWNE01000057">
    <property type="protein sequence ID" value="KAA8474833.1"/>
    <property type="molecule type" value="Genomic_DNA"/>
</dbReference>
<dbReference type="OrthoDB" id="1404627at2"/>
<dbReference type="InterPro" id="IPR043766">
    <property type="entry name" value="BfmA-like"/>
</dbReference>
<evidence type="ECO:0000313" key="3">
    <source>
        <dbReference type="Proteomes" id="UP000322918"/>
    </source>
</evidence>
<dbReference type="Pfam" id="PF18976">
    <property type="entry name" value="DUF5712"/>
    <property type="match status" value="1"/>
</dbReference>
<reference evidence="2 3" key="1">
    <citation type="submission" date="2019-09" db="EMBL/GenBank/DDBJ databases">
        <title>Pararcticibacter amylolyticus gen. nov., sp. nov., isolated from a rottenly hemp rope, and reclassification of Pedobacter tournemirensis as Pararcticibacter tournemirensis comb. nov.</title>
        <authorList>
            <person name="Cai Y."/>
        </authorList>
    </citation>
    <scope>NUCLEOTIDE SEQUENCE [LARGE SCALE GENOMIC DNA]</scope>
    <source>
        <strain evidence="2 3">TF5-37.2-LB10</strain>
    </source>
</reference>
<keyword evidence="3" id="KW-1185">Reference proteome</keyword>
<proteinExistence type="predicted"/>
<dbReference type="Proteomes" id="UP000322918">
    <property type="component" value="Unassembled WGS sequence"/>
</dbReference>
<sequence length="304" mass="35493">MHINITDSEDGNNKGSSSQLVHYLEKENRNDAGKEMEHWFNQSRQDIQSYEVRIALDNNVAKLSKTDAKFFLINVSPSRKELAFLKEQFGEDQIKEKLKEYAVSVMDEYARNFKRPGIESNKDLLWFGKVEEHRYYSHKDPEVKQGLKKRGELKEGDQWHVQVIVSRKDISNRIKLSPMNKSRGSNQKHSQKIGQFDRTAFSASGERIFDEQFGFRRQLKDTLRYADIMKNGTVEQKIQVRNELLQTERKESSVNSSLKDMTPLTEPAEKSSLLESLLKTEQDYSVANFIRRKKRRKGDQGLRL</sequence>
<name>A0A5M9GJI7_9SPHI</name>
<evidence type="ECO:0000256" key="1">
    <source>
        <dbReference type="SAM" id="MobiDB-lite"/>
    </source>
</evidence>
<feature type="region of interest" description="Disordered" evidence="1">
    <location>
        <begin position="249"/>
        <end position="270"/>
    </location>
</feature>